<keyword evidence="3" id="KW-1185">Reference proteome</keyword>
<sequence>MRSLCATLAALILIGSPWLGAVAADEYDARRVAVGINLFPAVLAADQDIGKKRSGDALRVLLVYRDDAAQVERLAQGLRDKGAIRGIPLAVDIVPVEALLDQRRDHIAGVFVAQRLGEDTTALVDYCRRHHLLSFSPFEGDVERGVAAGIAVSDRVLPYVNVAALDAAGVRIKPFFLRIAERYEQP</sequence>
<evidence type="ECO:0000256" key="1">
    <source>
        <dbReference type="SAM" id="SignalP"/>
    </source>
</evidence>
<dbReference type="KEGG" id="azq:G3580_01275"/>
<dbReference type="EMBL" id="CP048836">
    <property type="protein sequence ID" value="QID16377.1"/>
    <property type="molecule type" value="Genomic_DNA"/>
</dbReference>
<feature type="chain" id="PRO_5025373468" evidence="1">
    <location>
        <begin position="24"/>
        <end position="186"/>
    </location>
</feature>
<accession>A0A6C1AYG5</accession>
<keyword evidence="1" id="KW-0732">Signal</keyword>
<reference evidence="2 3" key="1">
    <citation type="submission" date="2020-02" db="EMBL/GenBank/DDBJ databases">
        <title>Nitrogenibacter mangrovi gen. nov., sp. nov. isolated from mangrove sediment, a denitrifying betaproteobacterium.</title>
        <authorList>
            <person name="Liao H."/>
            <person name="Tian Y."/>
        </authorList>
    </citation>
    <scope>NUCLEOTIDE SEQUENCE [LARGE SCALE GENOMIC DNA]</scope>
    <source>
        <strain evidence="2 3">M9-3-2</strain>
    </source>
</reference>
<proteinExistence type="predicted"/>
<dbReference type="Proteomes" id="UP000501991">
    <property type="component" value="Chromosome"/>
</dbReference>
<dbReference type="AlphaFoldDB" id="A0A6C1AYG5"/>
<feature type="signal peptide" evidence="1">
    <location>
        <begin position="1"/>
        <end position="23"/>
    </location>
</feature>
<organism evidence="2 3">
    <name type="scientific">Nitrogeniibacter mangrovi</name>
    <dbReference type="NCBI Taxonomy" id="2016596"/>
    <lineage>
        <taxon>Bacteria</taxon>
        <taxon>Pseudomonadati</taxon>
        <taxon>Pseudomonadota</taxon>
        <taxon>Betaproteobacteria</taxon>
        <taxon>Rhodocyclales</taxon>
        <taxon>Zoogloeaceae</taxon>
        <taxon>Nitrogeniibacter</taxon>
    </lineage>
</organism>
<evidence type="ECO:0000313" key="3">
    <source>
        <dbReference type="Proteomes" id="UP000501991"/>
    </source>
</evidence>
<gene>
    <name evidence="2" type="ORF">G3580_01275</name>
</gene>
<dbReference type="RefSeq" id="WP_173763545.1">
    <property type="nucleotide sequence ID" value="NZ_CP048836.1"/>
</dbReference>
<protein>
    <submittedName>
        <fullName evidence="2">YfiR family protein</fullName>
    </submittedName>
</protein>
<evidence type="ECO:0000313" key="2">
    <source>
        <dbReference type="EMBL" id="QID16377.1"/>
    </source>
</evidence>
<name>A0A6C1AYG5_9RHOO</name>